<feature type="region of interest" description="Disordered" evidence="1">
    <location>
        <begin position="45"/>
        <end position="91"/>
    </location>
</feature>
<dbReference type="EMBL" id="CP012525">
    <property type="protein sequence ID" value="ALC45230.1"/>
    <property type="molecule type" value="Genomic_DNA"/>
</dbReference>
<feature type="signal peptide" evidence="2">
    <location>
        <begin position="1"/>
        <end position="24"/>
    </location>
</feature>
<gene>
    <name evidence="3" type="ORF">Dbus_chr3Lg2396</name>
</gene>
<name>A0A0M4ERT8_DROBS</name>
<evidence type="ECO:0000256" key="1">
    <source>
        <dbReference type="SAM" id="MobiDB-lite"/>
    </source>
</evidence>
<evidence type="ECO:0000313" key="3">
    <source>
        <dbReference type="EMBL" id="ALC45230.1"/>
    </source>
</evidence>
<protein>
    <submittedName>
        <fullName evidence="3">CG14573</fullName>
    </submittedName>
</protein>
<accession>A0A0M4ERT8</accession>
<dbReference type="OMA" id="FYYVGAG"/>
<dbReference type="AlphaFoldDB" id="A0A0M4ERT8"/>
<keyword evidence="4" id="KW-1185">Reference proteome</keyword>
<dbReference type="OrthoDB" id="6750008at2759"/>
<keyword evidence="2" id="KW-0732">Signal</keyword>
<organism evidence="3 4">
    <name type="scientific">Drosophila busckii</name>
    <name type="common">Fruit fly</name>
    <dbReference type="NCBI Taxonomy" id="30019"/>
    <lineage>
        <taxon>Eukaryota</taxon>
        <taxon>Metazoa</taxon>
        <taxon>Ecdysozoa</taxon>
        <taxon>Arthropoda</taxon>
        <taxon>Hexapoda</taxon>
        <taxon>Insecta</taxon>
        <taxon>Pterygota</taxon>
        <taxon>Neoptera</taxon>
        <taxon>Endopterygota</taxon>
        <taxon>Diptera</taxon>
        <taxon>Brachycera</taxon>
        <taxon>Muscomorpha</taxon>
        <taxon>Ephydroidea</taxon>
        <taxon>Drosophilidae</taxon>
        <taxon>Drosophila</taxon>
    </lineage>
</organism>
<dbReference type="Proteomes" id="UP000494163">
    <property type="component" value="Chromosome 3L"/>
</dbReference>
<evidence type="ECO:0000256" key="2">
    <source>
        <dbReference type="SAM" id="SignalP"/>
    </source>
</evidence>
<proteinExistence type="predicted"/>
<feature type="chain" id="PRO_5005793608" evidence="2">
    <location>
        <begin position="25"/>
        <end position="184"/>
    </location>
</feature>
<sequence>MMRYQLISSLLLLLVASLVANTGAEVSRRVRYNRQRVAFARQEALPTPYPSADELKPEEPALIYGPPPSTNVDELPAEEDPETNKFQPETEESEIEALDADANSVETTTSSARLRLHSNRQRLSRLQRFSAKPQRTARLEEVAAAVPATPVTVAQPAVLPQLYYVGAQQPYVVAYNGLPQQLTW</sequence>
<evidence type="ECO:0000313" key="4">
    <source>
        <dbReference type="Proteomes" id="UP000494163"/>
    </source>
</evidence>
<reference evidence="3 4" key="1">
    <citation type="submission" date="2015-08" db="EMBL/GenBank/DDBJ databases">
        <title>Ancestral chromatin configuration constrains chromatin evolution on differentiating sex chromosomes in Drosophila.</title>
        <authorList>
            <person name="Zhou Q."/>
            <person name="Bachtrog D."/>
        </authorList>
    </citation>
    <scope>NUCLEOTIDE SEQUENCE [LARGE SCALE GENOMIC DNA]</scope>
    <source>
        <tissue evidence="3">Whole larvae</tissue>
    </source>
</reference>